<reference evidence="1 2" key="1">
    <citation type="submission" date="2015-07" db="EMBL/GenBank/DDBJ databases">
        <title>High-quality draft genome sequence of Oceanobacillus caeni HM6, a bacillus isolated from a human feces.</title>
        <authorList>
            <person name="Kumar J."/>
            <person name="Verma M.K."/>
            <person name="Pandey R."/>
            <person name="Bhambi M."/>
            <person name="Chauhan N."/>
        </authorList>
    </citation>
    <scope>NUCLEOTIDE SEQUENCE [LARGE SCALE GENOMIC DNA]</scope>
    <source>
        <strain evidence="1 2">HM6</strain>
    </source>
</reference>
<dbReference type="RefSeq" id="WP_060669142.1">
    <property type="nucleotide sequence ID" value="NZ_JARTGE010000023.1"/>
</dbReference>
<proteinExistence type="predicted"/>
<evidence type="ECO:0000313" key="1">
    <source>
        <dbReference type="EMBL" id="KPH71303.1"/>
    </source>
</evidence>
<gene>
    <name evidence="1" type="ORF">AFL42_15570</name>
</gene>
<protein>
    <recommendedName>
        <fullName evidence="3">DUF4901 domain-containing protein</fullName>
    </recommendedName>
</protein>
<comment type="caution">
    <text evidence="1">The sequence shown here is derived from an EMBL/GenBank/DDBJ whole genome shotgun (WGS) entry which is preliminary data.</text>
</comment>
<dbReference type="EMBL" id="LGTK01000080">
    <property type="protein sequence ID" value="KPH71303.1"/>
    <property type="molecule type" value="Genomic_DNA"/>
</dbReference>
<sequence length="423" mass="49430">MDRRITELVNLTKTKFGLDNYFLQRHSLRRNVNIFNETIYTLSMEWFPNHVTVPEDDDSNPEGTAVIDINVTTRKYESVIFVMGKTYVNNGVTFAGLDRNDMIKWIERETGLTYGKQFQLHKEEEGRLLFNECMDGIAVSPSGSIEIKLDNEGRLTFFSVLGQFPSKEMVKDEKYTLTFESVEHLAKEQLKLVEFPSFEQEKLFPVYAVEEVYVTNENTSLISFEFIEDVRSYQKIGETIHWDEPVDKPFDRKEVHWLEEATVEQAFTLEPSPDSFPITKVEKEKCLLTVRELLRQDYPKDTGKWILKTLHRENGYINAILRMSNQTNRVFKRKLVIIIDPKSFQAVNYVDNKPMLEMFDHFSPPEEVTITREEAYEKIKDKFEINPYYVYDFDCEQYVLCGKIDCEYGVNGSNGEIVALGDL</sequence>
<keyword evidence="2" id="KW-1185">Reference proteome</keyword>
<dbReference type="Proteomes" id="UP000037854">
    <property type="component" value="Unassembled WGS sequence"/>
</dbReference>
<name>A0ABR5MGD3_9BACI</name>
<organism evidence="1 2">
    <name type="scientific">Oceanobacillus caeni</name>
    <dbReference type="NCBI Taxonomy" id="405946"/>
    <lineage>
        <taxon>Bacteria</taxon>
        <taxon>Bacillati</taxon>
        <taxon>Bacillota</taxon>
        <taxon>Bacilli</taxon>
        <taxon>Bacillales</taxon>
        <taxon>Bacillaceae</taxon>
        <taxon>Oceanobacillus</taxon>
    </lineage>
</organism>
<evidence type="ECO:0000313" key="2">
    <source>
        <dbReference type="Proteomes" id="UP000037854"/>
    </source>
</evidence>
<evidence type="ECO:0008006" key="3">
    <source>
        <dbReference type="Google" id="ProtNLM"/>
    </source>
</evidence>
<accession>A0ABR5MGD3</accession>